<dbReference type="InterPro" id="IPR014284">
    <property type="entry name" value="RNA_pol_sigma-70_dom"/>
</dbReference>
<dbReference type="EMBL" id="FODS01000002">
    <property type="protein sequence ID" value="SEO19151.1"/>
    <property type="molecule type" value="Genomic_DNA"/>
</dbReference>
<dbReference type="GO" id="GO:0016987">
    <property type="term" value="F:sigma factor activity"/>
    <property type="evidence" value="ECO:0007669"/>
    <property type="project" value="UniProtKB-KW"/>
</dbReference>
<reference evidence="8 9" key="1">
    <citation type="submission" date="2016-10" db="EMBL/GenBank/DDBJ databases">
        <authorList>
            <person name="de Groot N.N."/>
        </authorList>
    </citation>
    <scope>NUCLEOTIDE SEQUENCE [LARGE SCALE GENOMIC DNA]</scope>
    <source>
        <strain evidence="8 9">DSM 27842</strain>
    </source>
</reference>
<feature type="domain" description="RNA polymerase sigma factor 70 region 4 type 2" evidence="7">
    <location>
        <begin position="154"/>
        <end position="205"/>
    </location>
</feature>
<dbReference type="SUPFAM" id="SSF88659">
    <property type="entry name" value="Sigma3 and sigma4 domains of RNA polymerase sigma factors"/>
    <property type="match status" value="1"/>
</dbReference>
<name>A0A1H8MNX8_9RHOB</name>
<dbReference type="InterPro" id="IPR013325">
    <property type="entry name" value="RNA_pol_sigma_r2"/>
</dbReference>
<evidence type="ECO:0000256" key="4">
    <source>
        <dbReference type="ARBA" id="ARBA00023163"/>
    </source>
</evidence>
<dbReference type="NCBIfam" id="TIGR02937">
    <property type="entry name" value="sigma70-ECF"/>
    <property type="match status" value="1"/>
</dbReference>
<organism evidence="8 9">
    <name type="scientific">Salinihabitans flavidus</name>
    <dbReference type="NCBI Taxonomy" id="569882"/>
    <lineage>
        <taxon>Bacteria</taxon>
        <taxon>Pseudomonadati</taxon>
        <taxon>Pseudomonadota</taxon>
        <taxon>Alphaproteobacteria</taxon>
        <taxon>Rhodobacterales</taxon>
        <taxon>Roseobacteraceae</taxon>
        <taxon>Salinihabitans</taxon>
    </lineage>
</organism>
<evidence type="ECO:0000256" key="5">
    <source>
        <dbReference type="SAM" id="MobiDB-lite"/>
    </source>
</evidence>
<sequence>MLQFVESRPGIMQGHRQAARPRAAEEASEALNKLQHAPETELLIAVRDRRDKQAFAQLFDIYAPKLKAMVMRSGTPAAQAEDIVQDAMLSVWRKAAQFDAHRSQASGWIYRIARNRMIDIARRDYRPLPEELKIDEPPAEQPAEIMAMDQEAARLRAALDTLPQSQREMIEKAYLGELSHKEITETTGLPLGTIKSRIRLGLERLRHELKDLRQS</sequence>
<dbReference type="CDD" id="cd06171">
    <property type="entry name" value="Sigma70_r4"/>
    <property type="match status" value="1"/>
</dbReference>
<protein>
    <submittedName>
        <fullName evidence="8">RNA polymerase sigma-70 factor, ECF subfamily</fullName>
    </submittedName>
</protein>
<dbReference type="SUPFAM" id="SSF88946">
    <property type="entry name" value="Sigma2 domain of RNA polymerase sigma factors"/>
    <property type="match status" value="1"/>
</dbReference>
<comment type="similarity">
    <text evidence="1">Belongs to the sigma-70 factor family. ECF subfamily.</text>
</comment>
<feature type="region of interest" description="Disordered" evidence="5">
    <location>
        <begin position="1"/>
        <end position="29"/>
    </location>
</feature>
<feature type="domain" description="RNA polymerase sigma-70 region 2" evidence="6">
    <location>
        <begin position="58"/>
        <end position="124"/>
    </location>
</feature>
<keyword evidence="2" id="KW-0805">Transcription regulation</keyword>
<dbReference type="RefSeq" id="WP_093115175.1">
    <property type="nucleotide sequence ID" value="NZ_FODS01000002.1"/>
</dbReference>
<dbReference type="Gene3D" id="1.10.1740.10">
    <property type="match status" value="1"/>
</dbReference>
<evidence type="ECO:0000313" key="8">
    <source>
        <dbReference type="EMBL" id="SEO19151.1"/>
    </source>
</evidence>
<proteinExistence type="inferred from homology"/>
<dbReference type="GO" id="GO:0003677">
    <property type="term" value="F:DNA binding"/>
    <property type="evidence" value="ECO:0007669"/>
    <property type="project" value="InterPro"/>
</dbReference>
<dbReference type="Pfam" id="PF04542">
    <property type="entry name" value="Sigma70_r2"/>
    <property type="match status" value="1"/>
</dbReference>
<evidence type="ECO:0000313" key="9">
    <source>
        <dbReference type="Proteomes" id="UP000198893"/>
    </source>
</evidence>
<dbReference type="OrthoDB" id="9784272at2"/>
<dbReference type="Pfam" id="PF08281">
    <property type="entry name" value="Sigma70_r4_2"/>
    <property type="match status" value="1"/>
</dbReference>
<keyword evidence="9" id="KW-1185">Reference proteome</keyword>
<evidence type="ECO:0000259" key="7">
    <source>
        <dbReference type="Pfam" id="PF08281"/>
    </source>
</evidence>
<dbReference type="AlphaFoldDB" id="A0A1H8MNX8"/>
<gene>
    <name evidence="8" type="ORF">SAMN04490248_102187</name>
</gene>
<dbReference type="InterPro" id="IPR036388">
    <property type="entry name" value="WH-like_DNA-bd_sf"/>
</dbReference>
<dbReference type="InterPro" id="IPR007627">
    <property type="entry name" value="RNA_pol_sigma70_r2"/>
</dbReference>
<dbReference type="Gene3D" id="1.10.10.10">
    <property type="entry name" value="Winged helix-like DNA-binding domain superfamily/Winged helix DNA-binding domain"/>
    <property type="match status" value="1"/>
</dbReference>
<keyword evidence="4" id="KW-0804">Transcription</keyword>
<dbReference type="STRING" id="569882.SAMN04490248_102187"/>
<evidence type="ECO:0000256" key="1">
    <source>
        <dbReference type="ARBA" id="ARBA00010641"/>
    </source>
</evidence>
<dbReference type="PANTHER" id="PTHR43133">
    <property type="entry name" value="RNA POLYMERASE ECF-TYPE SIGMA FACTO"/>
    <property type="match status" value="1"/>
</dbReference>
<accession>A0A1H8MNX8</accession>
<evidence type="ECO:0000256" key="3">
    <source>
        <dbReference type="ARBA" id="ARBA00023082"/>
    </source>
</evidence>
<dbReference type="InterPro" id="IPR013324">
    <property type="entry name" value="RNA_pol_sigma_r3/r4-like"/>
</dbReference>
<dbReference type="InterPro" id="IPR039425">
    <property type="entry name" value="RNA_pol_sigma-70-like"/>
</dbReference>
<dbReference type="GO" id="GO:0006352">
    <property type="term" value="P:DNA-templated transcription initiation"/>
    <property type="evidence" value="ECO:0007669"/>
    <property type="project" value="InterPro"/>
</dbReference>
<dbReference type="InterPro" id="IPR013249">
    <property type="entry name" value="RNA_pol_sigma70_r4_t2"/>
</dbReference>
<evidence type="ECO:0000256" key="2">
    <source>
        <dbReference type="ARBA" id="ARBA00023015"/>
    </source>
</evidence>
<keyword evidence="3" id="KW-0731">Sigma factor</keyword>
<dbReference type="PANTHER" id="PTHR43133:SF62">
    <property type="entry name" value="RNA POLYMERASE SIGMA FACTOR SIGZ"/>
    <property type="match status" value="1"/>
</dbReference>
<evidence type="ECO:0000259" key="6">
    <source>
        <dbReference type="Pfam" id="PF04542"/>
    </source>
</evidence>
<dbReference type="Proteomes" id="UP000198893">
    <property type="component" value="Unassembled WGS sequence"/>
</dbReference>